<organism evidence="2">
    <name type="scientific">marine metagenome</name>
    <dbReference type="NCBI Taxonomy" id="408172"/>
    <lineage>
        <taxon>unclassified sequences</taxon>
        <taxon>metagenomes</taxon>
        <taxon>ecological metagenomes</taxon>
    </lineage>
</organism>
<protein>
    <submittedName>
        <fullName evidence="2">Uncharacterized protein</fullName>
    </submittedName>
</protein>
<gene>
    <name evidence="2" type="ORF">METZ01_LOCUS330933</name>
</gene>
<name>A0A382PXJ6_9ZZZZ</name>
<feature type="region of interest" description="Disordered" evidence="1">
    <location>
        <begin position="1"/>
        <end position="24"/>
    </location>
</feature>
<accession>A0A382PXJ6</accession>
<evidence type="ECO:0000256" key="1">
    <source>
        <dbReference type="SAM" id="MobiDB-lite"/>
    </source>
</evidence>
<reference evidence="2" key="1">
    <citation type="submission" date="2018-05" db="EMBL/GenBank/DDBJ databases">
        <authorList>
            <person name="Lanie J.A."/>
            <person name="Ng W.-L."/>
            <person name="Kazmierczak K.M."/>
            <person name="Andrzejewski T.M."/>
            <person name="Davidsen T.M."/>
            <person name="Wayne K.J."/>
            <person name="Tettelin H."/>
            <person name="Glass J.I."/>
            <person name="Rusch D."/>
            <person name="Podicherti R."/>
            <person name="Tsui H.-C.T."/>
            <person name="Winkler M.E."/>
        </authorList>
    </citation>
    <scope>NUCLEOTIDE SEQUENCE</scope>
</reference>
<sequence>MSQNDSSAAASGGPHSTGPDGLRKRLIEIEEELAQIFYELVHKRRNSTGVDGKTPDNSALDLSLHLGNPEVKSSAAAASFLEAQLKRQAEEVADRSAVFPTGKVYCHWCRSFECPHSEPSTPRQAFAGYSPTGQPEWIELTSILLQRKDPRIDLLHRRNPATLT</sequence>
<dbReference type="EMBL" id="UINC01110518">
    <property type="protein sequence ID" value="SVC78079.1"/>
    <property type="molecule type" value="Genomic_DNA"/>
</dbReference>
<proteinExistence type="predicted"/>
<feature type="non-terminal residue" evidence="2">
    <location>
        <position position="164"/>
    </location>
</feature>
<dbReference type="AlphaFoldDB" id="A0A382PXJ6"/>
<evidence type="ECO:0000313" key="2">
    <source>
        <dbReference type="EMBL" id="SVC78079.1"/>
    </source>
</evidence>